<gene>
    <name evidence="7" type="primary">mmcR</name>
    <name evidence="7" type="ORF">CI1B_67180</name>
</gene>
<dbReference type="PROSITE" id="PS51683">
    <property type="entry name" value="SAM_OMT_II"/>
    <property type="match status" value="1"/>
</dbReference>
<dbReference type="InterPro" id="IPR029063">
    <property type="entry name" value="SAM-dependent_MTases_sf"/>
</dbReference>
<evidence type="ECO:0000256" key="4">
    <source>
        <dbReference type="PIRSR" id="PIRSR005739-1"/>
    </source>
</evidence>
<dbReference type="Pfam" id="PF00891">
    <property type="entry name" value="Methyltransf_2"/>
    <property type="match status" value="1"/>
</dbReference>
<sequence>MGDAVEQVMNLIFGRWRSQILYAGVELGIFDHIQSDRWISPTELADTLRLAPDLLYRLMRAQAALGLLIEDHKRSFMLSATGALLRDDAKPSLKHMARLAEGPQHYAIWSHLPDVVRDGKQDAFEREFGYGAFEHARRDADYASRFRMGMSSYSEVQSALAIGVLRQRAPSSISTFCDIGGGHGHLTCSVLREFPHMSGVVFDLPDVIADRGEPWAERLGVEGRCSYVGGDMFTAVPKADAYSLKMILHDWSDSDCVRILSNVRKAAKVGARLYIIEHIVPGPDAAHLSKLFDIHMMVWGKGRERSQTEYNDLLRLAGWTPGEISYPGNGLIGVLEAT</sequence>
<accession>A0A508TR05</accession>
<feature type="active site" description="Proton acceptor" evidence="4">
    <location>
        <position position="249"/>
    </location>
</feature>
<dbReference type="InterPro" id="IPR016461">
    <property type="entry name" value="COMT-like"/>
</dbReference>
<keyword evidence="1 7" id="KW-0489">Methyltransferase</keyword>
<protein>
    <submittedName>
        <fullName evidence="7">Mitomycin biosynthesis 6-O-methyltransferase</fullName>
        <ecNumber evidence="7">2.1.1.316</ecNumber>
    </submittedName>
</protein>
<dbReference type="CDD" id="cd02440">
    <property type="entry name" value="AdoMet_MTases"/>
    <property type="match status" value="1"/>
</dbReference>
<dbReference type="PIRSF" id="PIRSF005739">
    <property type="entry name" value="O-mtase"/>
    <property type="match status" value="1"/>
</dbReference>
<evidence type="ECO:0000313" key="7">
    <source>
        <dbReference type="EMBL" id="VIO76840.1"/>
    </source>
</evidence>
<feature type="domain" description="O-methyltransferase C-terminal" evidence="5">
    <location>
        <begin position="109"/>
        <end position="319"/>
    </location>
</feature>
<dbReference type="Pfam" id="PF08100">
    <property type="entry name" value="Dimerisation"/>
    <property type="match status" value="1"/>
</dbReference>
<name>A0A508TR05_9BRAD</name>
<dbReference type="EC" id="2.1.1.316" evidence="7"/>
<dbReference type="AlphaFoldDB" id="A0A508TR05"/>
<feature type="domain" description="O-methyltransferase dimerisation" evidence="6">
    <location>
        <begin position="9"/>
        <end position="82"/>
    </location>
</feature>
<dbReference type="InterPro" id="IPR036388">
    <property type="entry name" value="WH-like_DNA-bd_sf"/>
</dbReference>
<dbReference type="PANTHER" id="PTHR43712">
    <property type="entry name" value="PUTATIVE (AFU_ORTHOLOGUE AFUA_4G14580)-RELATED"/>
    <property type="match status" value="1"/>
</dbReference>
<dbReference type="OrthoDB" id="9766840at2"/>
<evidence type="ECO:0000256" key="2">
    <source>
        <dbReference type="ARBA" id="ARBA00022679"/>
    </source>
</evidence>
<dbReference type="GO" id="GO:0046983">
    <property type="term" value="F:protein dimerization activity"/>
    <property type="evidence" value="ECO:0007669"/>
    <property type="project" value="InterPro"/>
</dbReference>
<reference evidence="7" key="1">
    <citation type="submission" date="2019-02" db="EMBL/GenBank/DDBJ databases">
        <authorList>
            <person name="Pothier F.J."/>
        </authorList>
    </citation>
    <scope>NUCLEOTIDE SEQUENCE</scope>
    <source>
        <strain evidence="7">CI-1B</strain>
    </source>
</reference>
<dbReference type="GO" id="GO:0008171">
    <property type="term" value="F:O-methyltransferase activity"/>
    <property type="evidence" value="ECO:0007669"/>
    <property type="project" value="InterPro"/>
</dbReference>
<dbReference type="EMBL" id="CAADFC020000028">
    <property type="protein sequence ID" value="VIO76840.1"/>
    <property type="molecule type" value="Genomic_DNA"/>
</dbReference>
<dbReference type="PANTHER" id="PTHR43712:SF2">
    <property type="entry name" value="O-METHYLTRANSFERASE CICE"/>
    <property type="match status" value="1"/>
</dbReference>
<dbReference type="Proteomes" id="UP000328092">
    <property type="component" value="Unassembled WGS sequence"/>
</dbReference>
<keyword evidence="8" id="KW-1185">Reference proteome</keyword>
<evidence type="ECO:0000259" key="6">
    <source>
        <dbReference type="Pfam" id="PF08100"/>
    </source>
</evidence>
<dbReference type="Gene3D" id="1.10.10.10">
    <property type="entry name" value="Winged helix-like DNA-binding domain superfamily/Winged helix DNA-binding domain"/>
    <property type="match status" value="1"/>
</dbReference>
<evidence type="ECO:0000256" key="1">
    <source>
        <dbReference type="ARBA" id="ARBA00022603"/>
    </source>
</evidence>
<dbReference type="InterPro" id="IPR012967">
    <property type="entry name" value="COMT_dimerisation"/>
</dbReference>
<dbReference type="SUPFAM" id="SSF53335">
    <property type="entry name" value="S-adenosyl-L-methionine-dependent methyltransferases"/>
    <property type="match status" value="1"/>
</dbReference>
<dbReference type="Gene3D" id="3.40.50.150">
    <property type="entry name" value="Vaccinia Virus protein VP39"/>
    <property type="match status" value="1"/>
</dbReference>
<keyword evidence="3" id="KW-0949">S-adenosyl-L-methionine</keyword>
<evidence type="ECO:0000259" key="5">
    <source>
        <dbReference type="Pfam" id="PF00891"/>
    </source>
</evidence>
<comment type="caution">
    <text evidence="7">The sequence shown here is derived from an EMBL/GenBank/DDBJ whole genome shotgun (WGS) entry which is preliminary data.</text>
</comment>
<evidence type="ECO:0000256" key="3">
    <source>
        <dbReference type="ARBA" id="ARBA00022691"/>
    </source>
</evidence>
<keyword evidence="2 7" id="KW-0808">Transferase</keyword>
<organism evidence="7 8">
    <name type="scientific">Bradyrhizobium ivorense</name>
    <dbReference type="NCBI Taxonomy" id="2511166"/>
    <lineage>
        <taxon>Bacteria</taxon>
        <taxon>Pseudomonadati</taxon>
        <taxon>Pseudomonadota</taxon>
        <taxon>Alphaproteobacteria</taxon>
        <taxon>Hyphomicrobiales</taxon>
        <taxon>Nitrobacteraceae</taxon>
        <taxon>Bradyrhizobium</taxon>
    </lineage>
</organism>
<dbReference type="InterPro" id="IPR036390">
    <property type="entry name" value="WH_DNA-bd_sf"/>
</dbReference>
<evidence type="ECO:0000313" key="8">
    <source>
        <dbReference type="Proteomes" id="UP000328092"/>
    </source>
</evidence>
<dbReference type="InterPro" id="IPR001077">
    <property type="entry name" value="COMT_C"/>
</dbReference>
<dbReference type="SUPFAM" id="SSF46785">
    <property type="entry name" value="Winged helix' DNA-binding domain"/>
    <property type="match status" value="1"/>
</dbReference>
<proteinExistence type="predicted"/>
<dbReference type="GO" id="GO:0032259">
    <property type="term" value="P:methylation"/>
    <property type="evidence" value="ECO:0007669"/>
    <property type="project" value="UniProtKB-KW"/>
</dbReference>
<dbReference type="RefSeq" id="WP_139863326.1">
    <property type="nucleotide sequence ID" value="NZ_CAADFC020000028.1"/>
</dbReference>